<comment type="similarity">
    <text evidence="1">Belongs to the Gfa family.</text>
</comment>
<protein>
    <recommendedName>
        <fullName evidence="5">CENP-V/GFA domain-containing protein</fullName>
    </recommendedName>
</protein>
<dbReference type="SUPFAM" id="SSF51316">
    <property type="entry name" value="Mss4-like"/>
    <property type="match status" value="1"/>
</dbReference>
<dbReference type="Pfam" id="PF04828">
    <property type="entry name" value="GFA"/>
    <property type="match status" value="1"/>
</dbReference>
<reference evidence="6 7" key="1">
    <citation type="submission" date="2016-03" db="EMBL/GenBank/DDBJ databases">
        <title>Comparative genomics of the ectomycorrhizal sister species Rhizopogon vinicolor and Rhizopogon vesiculosus (Basidiomycota: Boletales) reveals a divergence of the mating type B locus.</title>
        <authorList>
            <person name="Mujic A.B."/>
            <person name="Kuo A."/>
            <person name="Tritt A."/>
            <person name="Lipzen A."/>
            <person name="Chen C."/>
            <person name="Johnson J."/>
            <person name="Sharma A."/>
            <person name="Barry K."/>
            <person name="Grigoriev I.V."/>
            <person name="Spatafora J.W."/>
        </authorList>
    </citation>
    <scope>NUCLEOTIDE SEQUENCE [LARGE SCALE GENOMIC DNA]</scope>
    <source>
        <strain evidence="6 7">AM-OR11-056</strain>
    </source>
</reference>
<dbReference type="AlphaFoldDB" id="A0A1J8R1I2"/>
<dbReference type="Gene3D" id="3.90.1590.10">
    <property type="entry name" value="glutathione-dependent formaldehyde- activating enzyme (gfa)"/>
    <property type="match status" value="1"/>
</dbReference>
<comment type="caution">
    <text evidence="6">The sequence shown here is derived from an EMBL/GenBank/DDBJ whole genome shotgun (WGS) entry which is preliminary data.</text>
</comment>
<dbReference type="PANTHER" id="PTHR33337">
    <property type="entry name" value="GFA DOMAIN-CONTAINING PROTEIN"/>
    <property type="match status" value="1"/>
</dbReference>
<dbReference type="InterPro" id="IPR006913">
    <property type="entry name" value="CENP-V/GFA"/>
</dbReference>
<keyword evidence="2" id="KW-0479">Metal-binding</keyword>
<name>A0A1J8R1I2_9AGAM</name>
<gene>
    <name evidence="6" type="ORF">AZE42_03208</name>
</gene>
<dbReference type="PANTHER" id="PTHR33337:SF44">
    <property type="entry name" value="DUF636 DOMAIN PROTEIN (AFU_ORTHOLOGUE AFUA_1G09754)"/>
    <property type="match status" value="1"/>
</dbReference>
<evidence type="ECO:0000256" key="1">
    <source>
        <dbReference type="ARBA" id="ARBA00005495"/>
    </source>
</evidence>
<keyword evidence="4" id="KW-0456">Lyase</keyword>
<evidence type="ECO:0000256" key="4">
    <source>
        <dbReference type="ARBA" id="ARBA00023239"/>
    </source>
</evidence>
<evidence type="ECO:0000256" key="2">
    <source>
        <dbReference type="ARBA" id="ARBA00022723"/>
    </source>
</evidence>
<dbReference type="Proteomes" id="UP000183567">
    <property type="component" value="Unassembled WGS sequence"/>
</dbReference>
<accession>A0A1J8R1I2</accession>
<dbReference type="STRING" id="180088.A0A1J8R1I2"/>
<dbReference type="OrthoDB" id="406544at2759"/>
<proteinExistence type="inferred from homology"/>
<evidence type="ECO:0000259" key="5">
    <source>
        <dbReference type="PROSITE" id="PS51891"/>
    </source>
</evidence>
<keyword evidence="3" id="KW-0862">Zinc</keyword>
<dbReference type="GO" id="GO:0046872">
    <property type="term" value="F:metal ion binding"/>
    <property type="evidence" value="ECO:0007669"/>
    <property type="project" value="UniProtKB-KW"/>
</dbReference>
<evidence type="ECO:0000313" key="7">
    <source>
        <dbReference type="Proteomes" id="UP000183567"/>
    </source>
</evidence>
<keyword evidence="7" id="KW-1185">Reference proteome</keyword>
<feature type="domain" description="CENP-V/GFA" evidence="5">
    <location>
        <begin position="5"/>
        <end position="134"/>
    </location>
</feature>
<dbReference type="InterPro" id="IPR011057">
    <property type="entry name" value="Mss4-like_sf"/>
</dbReference>
<evidence type="ECO:0000313" key="6">
    <source>
        <dbReference type="EMBL" id="OJA19513.1"/>
    </source>
</evidence>
<evidence type="ECO:0000256" key="3">
    <source>
        <dbReference type="ARBA" id="ARBA00022833"/>
    </source>
</evidence>
<dbReference type="GO" id="GO:0016846">
    <property type="term" value="F:carbon-sulfur lyase activity"/>
    <property type="evidence" value="ECO:0007669"/>
    <property type="project" value="InterPro"/>
</dbReference>
<organism evidence="6 7">
    <name type="scientific">Rhizopogon vesiculosus</name>
    <dbReference type="NCBI Taxonomy" id="180088"/>
    <lineage>
        <taxon>Eukaryota</taxon>
        <taxon>Fungi</taxon>
        <taxon>Dikarya</taxon>
        <taxon>Basidiomycota</taxon>
        <taxon>Agaricomycotina</taxon>
        <taxon>Agaricomycetes</taxon>
        <taxon>Agaricomycetidae</taxon>
        <taxon>Boletales</taxon>
        <taxon>Suillineae</taxon>
        <taxon>Rhizopogonaceae</taxon>
        <taxon>Rhizopogon</taxon>
    </lineage>
</organism>
<sequence>MPITLEGSCHCGTVRFTVESSTPIPYQLCVCSICRKVGGVGGSINLGAHTKTLNITQGKEQIGVYKAVMDRDTPKEHITSSERNFCTTCSSMLWLYDENWPEFLHPFASAIDSPELEEPDELVIVKTNSKPNYVRLPEGAKKVYKNYGPDSIESWHKKHGKFVE</sequence>
<dbReference type="EMBL" id="LVVM01000993">
    <property type="protein sequence ID" value="OJA19513.1"/>
    <property type="molecule type" value="Genomic_DNA"/>
</dbReference>
<dbReference type="PROSITE" id="PS51891">
    <property type="entry name" value="CENP_V_GFA"/>
    <property type="match status" value="1"/>
</dbReference>